<gene>
    <name evidence="1" type="ORF">BDFB_010377</name>
</gene>
<name>A0A482VY34_ASBVE</name>
<sequence length="66" mass="7721">MDDMSELIKVSFPDSEIARHFNSKHNNNVIAYAQIMPVVNSLRILKILLKIFTHIYYTVINDKRNS</sequence>
<evidence type="ECO:0000313" key="2">
    <source>
        <dbReference type="Proteomes" id="UP000292052"/>
    </source>
</evidence>
<proteinExistence type="predicted"/>
<dbReference type="AlphaFoldDB" id="A0A482VY34"/>
<keyword evidence="2" id="KW-1185">Reference proteome</keyword>
<dbReference type="Proteomes" id="UP000292052">
    <property type="component" value="Unassembled WGS sequence"/>
</dbReference>
<comment type="caution">
    <text evidence="1">The sequence shown here is derived from an EMBL/GenBank/DDBJ whole genome shotgun (WGS) entry which is preliminary data.</text>
</comment>
<protein>
    <submittedName>
        <fullName evidence="1">Uncharacterized protein</fullName>
    </submittedName>
</protein>
<reference evidence="1 2" key="1">
    <citation type="submission" date="2017-03" db="EMBL/GenBank/DDBJ databases">
        <title>Genome of the blue death feigning beetle - Asbolus verrucosus.</title>
        <authorList>
            <person name="Rider S.D."/>
        </authorList>
    </citation>
    <scope>NUCLEOTIDE SEQUENCE [LARGE SCALE GENOMIC DNA]</scope>
    <source>
        <strain evidence="1">Butters</strain>
        <tissue evidence="1">Head and leg muscle</tissue>
    </source>
</reference>
<organism evidence="1 2">
    <name type="scientific">Asbolus verrucosus</name>
    <name type="common">Desert ironclad beetle</name>
    <dbReference type="NCBI Taxonomy" id="1661398"/>
    <lineage>
        <taxon>Eukaryota</taxon>
        <taxon>Metazoa</taxon>
        <taxon>Ecdysozoa</taxon>
        <taxon>Arthropoda</taxon>
        <taxon>Hexapoda</taxon>
        <taxon>Insecta</taxon>
        <taxon>Pterygota</taxon>
        <taxon>Neoptera</taxon>
        <taxon>Endopterygota</taxon>
        <taxon>Coleoptera</taxon>
        <taxon>Polyphaga</taxon>
        <taxon>Cucujiformia</taxon>
        <taxon>Tenebrionidae</taxon>
        <taxon>Pimeliinae</taxon>
        <taxon>Asbolus</taxon>
    </lineage>
</organism>
<dbReference type="EMBL" id="QDEB01048520">
    <property type="protein sequence ID" value="RZC37861.1"/>
    <property type="molecule type" value="Genomic_DNA"/>
</dbReference>
<evidence type="ECO:0000313" key="1">
    <source>
        <dbReference type="EMBL" id="RZC37861.1"/>
    </source>
</evidence>
<accession>A0A482VY34</accession>